<dbReference type="AlphaFoldDB" id="A0AAN9JM33"/>
<name>A0AAN9JM33_CLITE</name>
<dbReference type="Proteomes" id="UP001359559">
    <property type="component" value="Unassembled WGS sequence"/>
</dbReference>
<feature type="region of interest" description="Disordered" evidence="1">
    <location>
        <begin position="1"/>
        <end position="76"/>
    </location>
</feature>
<comment type="caution">
    <text evidence="2">The sequence shown here is derived from an EMBL/GenBank/DDBJ whole genome shotgun (WGS) entry which is preliminary data.</text>
</comment>
<protein>
    <submittedName>
        <fullName evidence="2">Uncharacterized protein</fullName>
    </submittedName>
</protein>
<feature type="compositionally biased region" description="Basic and acidic residues" evidence="1">
    <location>
        <begin position="19"/>
        <end position="37"/>
    </location>
</feature>
<evidence type="ECO:0000313" key="2">
    <source>
        <dbReference type="EMBL" id="KAK7301538.1"/>
    </source>
</evidence>
<reference evidence="2 3" key="1">
    <citation type="submission" date="2024-01" db="EMBL/GenBank/DDBJ databases">
        <title>The genomes of 5 underutilized Papilionoideae crops provide insights into root nodulation and disease resistance.</title>
        <authorList>
            <person name="Yuan L."/>
        </authorList>
    </citation>
    <scope>NUCLEOTIDE SEQUENCE [LARGE SCALE GENOMIC DNA]</scope>
    <source>
        <strain evidence="2">LY-2023</strain>
        <tissue evidence="2">Leaf</tissue>
    </source>
</reference>
<keyword evidence="3" id="KW-1185">Reference proteome</keyword>
<accession>A0AAN9JM33</accession>
<gene>
    <name evidence="2" type="ORF">RJT34_12404</name>
</gene>
<feature type="compositionally biased region" description="Basic and acidic residues" evidence="1">
    <location>
        <begin position="44"/>
        <end position="61"/>
    </location>
</feature>
<evidence type="ECO:0000313" key="3">
    <source>
        <dbReference type="Proteomes" id="UP001359559"/>
    </source>
</evidence>
<sequence length="76" mass="8243">MKAELERIGDTDAPSPLEKTSDLGDKSLPRDSSRIGDTDAPSPLEKKSDLGDESLPRDSSRYELSSCSPHSPKNDL</sequence>
<organism evidence="2 3">
    <name type="scientific">Clitoria ternatea</name>
    <name type="common">Butterfly pea</name>
    <dbReference type="NCBI Taxonomy" id="43366"/>
    <lineage>
        <taxon>Eukaryota</taxon>
        <taxon>Viridiplantae</taxon>
        <taxon>Streptophyta</taxon>
        <taxon>Embryophyta</taxon>
        <taxon>Tracheophyta</taxon>
        <taxon>Spermatophyta</taxon>
        <taxon>Magnoliopsida</taxon>
        <taxon>eudicotyledons</taxon>
        <taxon>Gunneridae</taxon>
        <taxon>Pentapetalae</taxon>
        <taxon>rosids</taxon>
        <taxon>fabids</taxon>
        <taxon>Fabales</taxon>
        <taxon>Fabaceae</taxon>
        <taxon>Papilionoideae</taxon>
        <taxon>50 kb inversion clade</taxon>
        <taxon>NPAAA clade</taxon>
        <taxon>indigoferoid/millettioid clade</taxon>
        <taxon>Phaseoleae</taxon>
        <taxon>Clitoria</taxon>
    </lineage>
</organism>
<evidence type="ECO:0000256" key="1">
    <source>
        <dbReference type="SAM" id="MobiDB-lite"/>
    </source>
</evidence>
<dbReference type="EMBL" id="JAYKXN010000003">
    <property type="protein sequence ID" value="KAK7301538.1"/>
    <property type="molecule type" value="Genomic_DNA"/>
</dbReference>
<proteinExistence type="predicted"/>
<feature type="compositionally biased region" description="Basic and acidic residues" evidence="1">
    <location>
        <begin position="1"/>
        <end position="10"/>
    </location>
</feature>
<feature type="compositionally biased region" description="Polar residues" evidence="1">
    <location>
        <begin position="62"/>
        <end position="76"/>
    </location>
</feature>